<evidence type="ECO:0000313" key="1">
    <source>
        <dbReference type="EMBL" id="MPL93372.1"/>
    </source>
</evidence>
<comment type="caution">
    <text evidence="1">The sequence shown here is derived from an EMBL/GenBank/DDBJ whole genome shotgun (WGS) entry which is preliminary data.</text>
</comment>
<gene>
    <name evidence="1" type="ORF">SDC9_39498</name>
</gene>
<protein>
    <submittedName>
        <fullName evidence="1">Uncharacterized protein</fullName>
    </submittedName>
</protein>
<accession>A0A644VS70</accession>
<reference evidence="1" key="1">
    <citation type="submission" date="2019-08" db="EMBL/GenBank/DDBJ databases">
        <authorList>
            <person name="Kucharzyk K."/>
            <person name="Murdoch R.W."/>
            <person name="Higgins S."/>
            <person name="Loffler F."/>
        </authorList>
    </citation>
    <scope>NUCLEOTIDE SEQUENCE</scope>
</reference>
<dbReference type="AlphaFoldDB" id="A0A644VS70"/>
<organism evidence="1">
    <name type="scientific">bioreactor metagenome</name>
    <dbReference type="NCBI Taxonomy" id="1076179"/>
    <lineage>
        <taxon>unclassified sequences</taxon>
        <taxon>metagenomes</taxon>
        <taxon>ecological metagenomes</taxon>
    </lineage>
</organism>
<dbReference type="EMBL" id="VSSQ01000390">
    <property type="protein sequence ID" value="MPL93372.1"/>
    <property type="molecule type" value="Genomic_DNA"/>
</dbReference>
<proteinExistence type="predicted"/>
<sequence>MTKLETLYQSINGLKELGLSLNPEIINEVNILEEELIKNEVIPRLSESIEPIITKIQRPLVLVIDYVPNEKLSVRMTRKRVITDEVETKEYPLVIKENLSDYPTQDSERKREFTEKSPKTGLIVKFPNGKVVNNRFAYETFIETIELIGVEKVKKLNLQILNHDLISKEESIYAQHKTKEGYLIITHTSTKSKKQILERISKEYNLKLEIEIRD</sequence>
<name>A0A644VS70_9ZZZZ</name>